<evidence type="ECO:0000313" key="1">
    <source>
        <dbReference type="EMBL" id="JAH45267.1"/>
    </source>
</evidence>
<proteinExistence type="predicted"/>
<dbReference type="AlphaFoldDB" id="A0A0E9SVL1"/>
<accession>A0A0E9SVL1</accession>
<dbReference type="EMBL" id="GBXM01063310">
    <property type="protein sequence ID" value="JAH45267.1"/>
    <property type="molecule type" value="Transcribed_RNA"/>
</dbReference>
<protein>
    <submittedName>
        <fullName evidence="1">Uncharacterized protein</fullName>
    </submittedName>
</protein>
<reference evidence="1" key="1">
    <citation type="submission" date="2014-11" db="EMBL/GenBank/DDBJ databases">
        <authorList>
            <person name="Amaro Gonzalez C."/>
        </authorList>
    </citation>
    <scope>NUCLEOTIDE SEQUENCE</scope>
</reference>
<reference evidence="1" key="2">
    <citation type="journal article" date="2015" name="Fish Shellfish Immunol.">
        <title>Early steps in the European eel (Anguilla anguilla)-Vibrio vulnificus interaction in the gills: Role of the RtxA13 toxin.</title>
        <authorList>
            <person name="Callol A."/>
            <person name="Pajuelo D."/>
            <person name="Ebbesson L."/>
            <person name="Teles M."/>
            <person name="MacKenzie S."/>
            <person name="Amaro C."/>
        </authorList>
    </citation>
    <scope>NUCLEOTIDE SEQUENCE</scope>
</reference>
<name>A0A0E9SVL1_ANGAN</name>
<sequence length="32" mass="3818">MPRKTNRMRLAFRKKSQVYNSTLRRVSFTASS</sequence>
<organism evidence="1">
    <name type="scientific">Anguilla anguilla</name>
    <name type="common">European freshwater eel</name>
    <name type="synonym">Muraena anguilla</name>
    <dbReference type="NCBI Taxonomy" id="7936"/>
    <lineage>
        <taxon>Eukaryota</taxon>
        <taxon>Metazoa</taxon>
        <taxon>Chordata</taxon>
        <taxon>Craniata</taxon>
        <taxon>Vertebrata</taxon>
        <taxon>Euteleostomi</taxon>
        <taxon>Actinopterygii</taxon>
        <taxon>Neopterygii</taxon>
        <taxon>Teleostei</taxon>
        <taxon>Anguilliformes</taxon>
        <taxon>Anguillidae</taxon>
        <taxon>Anguilla</taxon>
    </lineage>
</organism>